<dbReference type="OrthoDB" id="1939338at2759"/>
<dbReference type="PANTHER" id="PTHR33347:SF31">
    <property type="entry name" value="PROTEIN SOB FIVE-LIKE 1"/>
    <property type="match status" value="1"/>
</dbReference>
<organism evidence="9 10">
    <name type="scientific">Kingdonia uniflora</name>
    <dbReference type="NCBI Taxonomy" id="39325"/>
    <lineage>
        <taxon>Eukaryota</taxon>
        <taxon>Viridiplantae</taxon>
        <taxon>Streptophyta</taxon>
        <taxon>Embryophyta</taxon>
        <taxon>Tracheophyta</taxon>
        <taxon>Spermatophyta</taxon>
        <taxon>Magnoliopsida</taxon>
        <taxon>Ranunculales</taxon>
        <taxon>Circaeasteraceae</taxon>
        <taxon>Kingdonia</taxon>
    </lineage>
</organism>
<evidence type="ECO:0000256" key="7">
    <source>
        <dbReference type="SAM" id="MobiDB-lite"/>
    </source>
</evidence>
<keyword evidence="8" id="KW-0472">Membrane</keyword>
<keyword evidence="3" id="KW-0203">Cytokinin biosynthesis</keyword>
<feature type="region of interest" description="Disordered" evidence="7">
    <location>
        <begin position="1"/>
        <end position="124"/>
    </location>
</feature>
<comment type="subcellular location">
    <subcellularLocation>
        <location evidence="1">Cytoplasm</location>
    </subcellularLocation>
</comment>
<evidence type="ECO:0000256" key="2">
    <source>
        <dbReference type="ARBA" id="ARBA00022490"/>
    </source>
</evidence>
<dbReference type="Proteomes" id="UP000541444">
    <property type="component" value="Unassembled WGS sequence"/>
</dbReference>
<dbReference type="GO" id="GO:0009736">
    <property type="term" value="P:cytokinin-activated signaling pathway"/>
    <property type="evidence" value="ECO:0007669"/>
    <property type="project" value="UniProtKB-KW"/>
</dbReference>
<evidence type="ECO:0000256" key="5">
    <source>
        <dbReference type="ARBA" id="ARBA00023242"/>
    </source>
</evidence>
<feature type="compositionally biased region" description="Polar residues" evidence="7">
    <location>
        <begin position="93"/>
        <end position="112"/>
    </location>
</feature>
<reference evidence="9 10" key="1">
    <citation type="journal article" date="2020" name="IScience">
        <title>Genome Sequencing of the Endangered Kingdonia uniflora (Circaeasteraceae, Ranunculales) Reveals Potential Mechanisms of Evolutionary Specialization.</title>
        <authorList>
            <person name="Sun Y."/>
            <person name="Deng T."/>
            <person name="Zhang A."/>
            <person name="Moore M.J."/>
            <person name="Landis J.B."/>
            <person name="Lin N."/>
            <person name="Zhang H."/>
            <person name="Zhang X."/>
            <person name="Huang J."/>
            <person name="Zhang X."/>
            <person name="Sun H."/>
            <person name="Wang H."/>
        </authorList>
    </citation>
    <scope>NUCLEOTIDE SEQUENCE [LARGE SCALE GENOMIC DNA]</scope>
    <source>
        <strain evidence="9">TB1705</strain>
        <tissue evidence="9">Leaf</tissue>
    </source>
</reference>
<sequence>MESSQILGGTEECCSSESGWTMYIASPMHDDDDHSDADDNEEEDSGGGNGSVDDDQADGEGGGDDTDDSMASDASSGPSNRENPNGKGYINKTEGTNNEKLPYVSNNTANNKQMEKKKKTEERRIKEEKVEYPVVMANSATSFVPSGTRGRKSNWMDKDTVVIFIVSLAILVGYFTTNLQCLQIVCVLVNVYDLELPFFMFSNGLRSFMGRGVAPA</sequence>
<feature type="compositionally biased region" description="Acidic residues" evidence="7">
    <location>
        <begin position="52"/>
        <end position="70"/>
    </location>
</feature>
<feature type="compositionally biased region" description="Polar residues" evidence="7">
    <location>
        <begin position="1"/>
        <end position="19"/>
    </location>
</feature>
<dbReference type="InterPro" id="IPR044670">
    <property type="entry name" value="SOFL"/>
</dbReference>
<accession>A0A7J7PCH6</accession>
<keyword evidence="4" id="KW-0932">Cytokinin signaling pathway</keyword>
<dbReference type="EMBL" id="JACGCM010000007">
    <property type="protein sequence ID" value="KAF6177010.1"/>
    <property type="molecule type" value="Genomic_DNA"/>
</dbReference>
<evidence type="ECO:0000256" key="3">
    <source>
        <dbReference type="ARBA" id="ARBA00022712"/>
    </source>
</evidence>
<protein>
    <submittedName>
        <fullName evidence="9">Uncharacterized protein</fullName>
    </submittedName>
</protein>
<evidence type="ECO:0000256" key="1">
    <source>
        <dbReference type="ARBA" id="ARBA00004496"/>
    </source>
</evidence>
<evidence type="ECO:0000256" key="4">
    <source>
        <dbReference type="ARBA" id="ARBA00022864"/>
    </source>
</evidence>
<name>A0A7J7PCH6_9MAGN</name>
<evidence type="ECO:0000256" key="6">
    <source>
        <dbReference type="ARBA" id="ARBA00024199"/>
    </source>
</evidence>
<evidence type="ECO:0000313" key="9">
    <source>
        <dbReference type="EMBL" id="KAF6177010.1"/>
    </source>
</evidence>
<comment type="similarity">
    <text evidence="6">Belongs to the SOFL plant protein family.</text>
</comment>
<proteinExistence type="inferred from homology"/>
<feature type="transmembrane region" description="Helical" evidence="8">
    <location>
        <begin position="159"/>
        <end position="176"/>
    </location>
</feature>
<evidence type="ECO:0000256" key="8">
    <source>
        <dbReference type="SAM" id="Phobius"/>
    </source>
</evidence>
<comment type="caution">
    <text evidence="9">The sequence shown here is derived from an EMBL/GenBank/DDBJ whole genome shotgun (WGS) entry which is preliminary data.</text>
</comment>
<keyword evidence="5" id="KW-0539">Nucleus</keyword>
<dbReference type="GO" id="GO:0005737">
    <property type="term" value="C:cytoplasm"/>
    <property type="evidence" value="ECO:0007669"/>
    <property type="project" value="UniProtKB-SubCell"/>
</dbReference>
<feature type="compositionally biased region" description="Acidic residues" evidence="7">
    <location>
        <begin position="33"/>
        <end position="45"/>
    </location>
</feature>
<keyword evidence="8" id="KW-1133">Transmembrane helix</keyword>
<keyword evidence="2" id="KW-0963">Cytoplasm</keyword>
<evidence type="ECO:0000313" key="10">
    <source>
        <dbReference type="Proteomes" id="UP000541444"/>
    </source>
</evidence>
<dbReference type="PANTHER" id="PTHR33347">
    <property type="entry name" value="OSJNBA0091C07.3 PROTEIN"/>
    <property type="match status" value="1"/>
</dbReference>
<dbReference type="AlphaFoldDB" id="A0A7J7PCH6"/>
<gene>
    <name evidence="9" type="ORF">GIB67_022900</name>
</gene>
<keyword evidence="8" id="KW-0812">Transmembrane</keyword>
<keyword evidence="10" id="KW-1185">Reference proteome</keyword>
<dbReference type="GO" id="GO:0009691">
    <property type="term" value="P:cytokinin biosynthetic process"/>
    <property type="evidence" value="ECO:0007669"/>
    <property type="project" value="UniProtKB-KW"/>
</dbReference>